<protein>
    <submittedName>
        <fullName evidence="1">VPA1269 family protein</fullName>
    </submittedName>
</protein>
<evidence type="ECO:0000313" key="2">
    <source>
        <dbReference type="Proteomes" id="UP001214666"/>
    </source>
</evidence>
<name>A0AAX3P126_AERHY</name>
<sequence length="709" mass="80068">MNSFVSGSKSGIAMPTETVKAALSIRYIKELRTMLAEGPHFRDWNWVQKVMVGGHGGDWFRVDPAIVNHDDPDCVWRKRNPTPYEQNTLKLIGKVTELWSPVRAVALYLKLELPLRTYQVRMLDSGEADTWRYEHVIQGGRFVLNDSPLATGSDTRPYQRGVFHRSSNESGSSLFINTNKTADSSKSEHARGYVIPWAHEAVLYWLAKLRCWQERYNPIRAPLAWTELEAKHFGRTPPHPEVLEGYGTTCFLFRNAAAADKIGRQKPINNLALDHIWRLLLGRLEQRCRARAETLDDGTPFQFVNPVGHGTHYPLHALRVSLISYLVLDLQLPLAVVSKLIAGHARLIMTLYYTKFGHAYMKEILDIAERNTLAAEEANHRRFLMDATMDQVSQRFASISVDAMHAAIGHQSAATFVFDDKGICPVGGSMCDVGGECIKERQQEQIYAPVPGYPEHNCVRCRFFLSGPAFLPGLQAHFNALSYKAHERAERHNSLQEEVTLLENRRANCERQGRMFPETRELEKLSQRYEAEAEAMGKVINDLQATYHLIKRSLDIMGSVNQEGIKLVAVGEMNDIRMGFTETRSELHQLEVLCENGMIYPEIDARKPSLRRAQLLDCMLAFNKMPPIFFCLSPQQQLEAGNAVMQLIQARTGSLKGALEFAECQRCLREIGLVEETWDVLAELVCGTPVRQLIDAARASAHDGDSHAS</sequence>
<organism evidence="1 2">
    <name type="scientific">Aeromonas hydrophila</name>
    <dbReference type="NCBI Taxonomy" id="644"/>
    <lineage>
        <taxon>Bacteria</taxon>
        <taxon>Pseudomonadati</taxon>
        <taxon>Pseudomonadota</taxon>
        <taxon>Gammaproteobacteria</taxon>
        <taxon>Aeromonadales</taxon>
        <taxon>Aeromonadaceae</taxon>
        <taxon>Aeromonas</taxon>
    </lineage>
</organism>
<dbReference type="Proteomes" id="UP001214666">
    <property type="component" value="Chromosome"/>
</dbReference>
<dbReference type="Pfam" id="PF13009">
    <property type="entry name" value="Integrase_2"/>
    <property type="match status" value="1"/>
</dbReference>
<proteinExistence type="predicted"/>
<gene>
    <name evidence="1" type="ORF">PY771_15805</name>
</gene>
<accession>A0AAX3P126</accession>
<reference evidence="1" key="1">
    <citation type="submission" date="2023-02" db="EMBL/GenBank/DDBJ databases">
        <title>The sequence of Aeromonas hydrophila K533.</title>
        <authorList>
            <person name="Luo X."/>
        </authorList>
    </citation>
    <scope>NUCLEOTIDE SEQUENCE</scope>
    <source>
        <strain evidence="1">K533</strain>
    </source>
</reference>
<dbReference type="AlphaFoldDB" id="A0AAX3P126"/>
<dbReference type="RefSeq" id="WP_275115572.1">
    <property type="nucleotide sequence ID" value="NZ_CP118942.1"/>
</dbReference>
<dbReference type="InterPro" id="IPR024965">
    <property type="entry name" value="Putative_integrase"/>
</dbReference>
<dbReference type="EMBL" id="CP118942">
    <property type="protein sequence ID" value="WEE25119.1"/>
    <property type="molecule type" value="Genomic_DNA"/>
</dbReference>
<evidence type="ECO:0000313" key="1">
    <source>
        <dbReference type="EMBL" id="WEE25119.1"/>
    </source>
</evidence>